<reference evidence="2" key="1">
    <citation type="journal article" date="2019" name="Int. J. Syst. Evol. Microbiol.">
        <title>The Global Catalogue of Microorganisms (GCM) 10K type strain sequencing project: providing services to taxonomists for standard genome sequencing and annotation.</title>
        <authorList>
            <consortium name="The Broad Institute Genomics Platform"/>
            <consortium name="The Broad Institute Genome Sequencing Center for Infectious Disease"/>
            <person name="Wu L."/>
            <person name="Ma J."/>
        </authorList>
    </citation>
    <scope>NUCLEOTIDE SEQUENCE [LARGE SCALE GENOMIC DNA]</scope>
    <source>
        <strain evidence="2">KCTC 52094</strain>
    </source>
</reference>
<organism evidence="1 2">
    <name type="scientific">Teichococcus globiformis</name>
    <dbReference type="NCBI Taxonomy" id="2307229"/>
    <lineage>
        <taxon>Bacteria</taxon>
        <taxon>Pseudomonadati</taxon>
        <taxon>Pseudomonadota</taxon>
        <taxon>Alphaproteobacteria</taxon>
        <taxon>Acetobacterales</taxon>
        <taxon>Roseomonadaceae</taxon>
        <taxon>Roseomonas</taxon>
    </lineage>
</organism>
<sequence>MQSFTQGQSFTELPGGRYDVSTNARQTKLAKLLAVFVVDTDDTERTTRIVEEQ</sequence>
<evidence type="ECO:0000313" key="1">
    <source>
        <dbReference type="EMBL" id="MFC3124355.1"/>
    </source>
</evidence>
<name>A0ABV7FYT9_9PROT</name>
<dbReference type="RefSeq" id="WP_379594781.1">
    <property type="nucleotide sequence ID" value="NZ_JBHRTN010000006.1"/>
</dbReference>
<accession>A0ABV7FYT9</accession>
<dbReference type="EMBL" id="JBHRTN010000006">
    <property type="protein sequence ID" value="MFC3124355.1"/>
    <property type="molecule type" value="Genomic_DNA"/>
</dbReference>
<protein>
    <submittedName>
        <fullName evidence="1">Uncharacterized protein</fullName>
    </submittedName>
</protein>
<comment type="caution">
    <text evidence="1">The sequence shown here is derived from an EMBL/GenBank/DDBJ whole genome shotgun (WGS) entry which is preliminary data.</text>
</comment>
<proteinExistence type="predicted"/>
<evidence type="ECO:0000313" key="2">
    <source>
        <dbReference type="Proteomes" id="UP001595593"/>
    </source>
</evidence>
<keyword evidence="2" id="KW-1185">Reference proteome</keyword>
<dbReference type="Proteomes" id="UP001595593">
    <property type="component" value="Unassembled WGS sequence"/>
</dbReference>
<gene>
    <name evidence="1" type="ORF">ACFOD4_04715</name>
</gene>